<dbReference type="Proteomes" id="UP000663823">
    <property type="component" value="Unassembled WGS sequence"/>
</dbReference>
<evidence type="ECO:0000313" key="2">
    <source>
        <dbReference type="Proteomes" id="UP000663823"/>
    </source>
</evidence>
<comment type="caution">
    <text evidence="1">The sequence shown here is derived from an EMBL/GenBank/DDBJ whole genome shotgun (WGS) entry which is preliminary data.</text>
</comment>
<accession>A0A820JCZ0</accession>
<gene>
    <name evidence="1" type="ORF">OTI717_LOCUS42740</name>
</gene>
<dbReference type="EMBL" id="CAJOAX010054388">
    <property type="protein sequence ID" value="CAF4323715.1"/>
    <property type="molecule type" value="Genomic_DNA"/>
</dbReference>
<sequence length="26" mass="3131">DLRQRLVVIEPELLHLNDEIQNLCKE</sequence>
<protein>
    <submittedName>
        <fullName evidence="1">Uncharacterized protein</fullName>
    </submittedName>
</protein>
<proteinExistence type="predicted"/>
<dbReference type="AlphaFoldDB" id="A0A820JCZ0"/>
<evidence type="ECO:0000313" key="1">
    <source>
        <dbReference type="EMBL" id="CAF4323715.1"/>
    </source>
</evidence>
<organism evidence="1 2">
    <name type="scientific">Rotaria sordida</name>
    <dbReference type="NCBI Taxonomy" id="392033"/>
    <lineage>
        <taxon>Eukaryota</taxon>
        <taxon>Metazoa</taxon>
        <taxon>Spiralia</taxon>
        <taxon>Gnathifera</taxon>
        <taxon>Rotifera</taxon>
        <taxon>Eurotatoria</taxon>
        <taxon>Bdelloidea</taxon>
        <taxon>Philodinida</taxon>
        <taxon>Philodinidae</taxon>
        <taxon>Rotaria</taxon>
    </lineage>
</organism>
<reference evidence="1" key="1">
    <citation type="submission" date="2021-02" db="EMBL/GenBank/DDBJ databases">
        <authorList>
            <person name="Nowell W R."/>
        </authorList>
    </citation>
    <scope>NUCLEOTIDE SEQUENCE</scope>
</reference>
<feature type="non-terminal residue" evidence="1">
    <location>
        <position position="1"/>
    </location>
</feature>
<name>A0A820JCZ0_9BILA</name>